<name>A0ABS9PDH4_9GAMM</name>
<evidence type="ECO:0000313" key="3">
    <source>
        <dbReference type="EMBL" id="MCG6659829.1"/>
    </source>
</evidence>
<dbReference type="RefSeq" id="WP_238979100.1">
    <property type="nucleotide sequence ID" value="NZ_JABFUC010000024.1"/>
</dbReference>
<dbReference type="Gene3D" id="1.10.260.40">
    <property type="entry name" value="lambda repressor-like DNA-binding domains"/>
    <property type="match status" value="2"/>
</dbReference>
<dbReference type="InterPro" id="IPR001387">
    <property type="entry name" value="Cro/C1-type_HTH"/>
</dbReference>
<keyword evidence="4" id="KW-1185">Reference proteome</keyword>
<dbReference type="SUPFAM" id="SSF47413">
    <property type="entry name" value="lambda repressor-like DNA-binding domains"/>
    <property type="match status" value="2"/>
</dbReference>
<evidence type="ECO:0000259" key="2">
    <source>
        <dbReference type="SMART" id="SM00530"/>
    </source>
</evidence>
<evidence type="ECO:0000256" key="1">
    <source>
        <dbReference type="SAM" id="MobiDB-lite"/>
    </source>
</evidence>
<comment type="caution">
    <text evidence="3">The sequence shown here is derived from an EMBL/GenBank/DDBJ whole genome shotgun (WGS) entry which is preliminary data.</text>
</comment>
<protein>
    <recommendedName>
        <fullName evidence="2">HTH cro/C1-type domain-containing protein</fullName>
    </recommendedName>
</protein>
<feature type="domain" description="HTH cro/C1-type" evidence="2">
    <location>
        <begin position="87"/>
        <end position="145"/>
    </location>
</feature>
<dbReference type="InterPro" id="IPR010982">
    <property type="entry name" value="Lambda_DNA-bd_dom_sf"/>
</dbReference>
<feature type="domain" description="HTH cro/C1-type" evidence="2">
    <location>
        <begin position="10"/>
        <end position="65"/>
    </location>
</feature>
<sequence length="224" mass="25562">MYETTRLAIAMRMSRAALSLTQADYAQALGISKSNVMRNEQLAVAVRGDTLIRMVHLLGKRGVGIDVFSVMDEVTITYQGERPEAAAMRMARAALNLTQEAFAQTIDVTKPMVTRGERTEGSMRSETLTKLIQGMHALGIEIDLASPPDGVTVKIGRPALERIEEREQGSELPGEPKWQYVPYSQEEREWDAIVERIQREGEERIRRDREELERYREQERQKKQ</sequence>
<accession>A0ABS9PDH4</accession>
<dbReference type="SMART" id="SM00530">
    <property type="entry name" value="HTH_XRE"/>
    <property type="match status" value="2"/>
</dbReference>
<dbReference type="EMBL" id="JABFUC010000024">
    <property type="protein sequence ID" value="MCG6659829.1"/>
    <property type="molecule type" value="Genomic_DNA"/>
</dbReference>
<dbReference type="Proteomes" id="UP000814385">
    <property type="component" value="Unassembled WGS sequence"/>
</dbReference>
<proteinExistence type="predicted"/>
<evidence type="ECO:0000313" key="4">
    <source>
        <dbReference type="Proteomes" id="UP000814385"/>
    </source>
</evidence>
<feature type="region of interest" description="Disordered" evidence="1">
    <location>
        <begin position="204"/>
        <end position="224"/>
    </location>
</feature>
<organism evidence="3 4">
    <name type="scientific">Billgrantia campisalis</name>
    <dbReference type="NCBI Taxonomy" id="74661"/>
    <lineage>
        <taxon>Bacteria</taxon>
        <taxon>Pseudomonadati</taxon>
        <taxon>Pseudomonadota</taxon>
        <taxon>Gammaproteobacteria</taxon>
        <taxon>Oceanospirillales</taxon>
        <taxon>Halomonadaceae</taxon>
        <taxon>Billgrantia</taxon>
    </lineage>
</organism>
<reference evidence="3 4" key="1">
    <citation type="submission" date="2020-05" db="EMBL/GenBank/DDBJ databases">
        <title>Comparative genomic analysis of denitrifying bacteria from Halomonas genus.</title>
        <authorList>
            <person name="Wang L."/>
            <person name="Shao Z."/>
        </authorList>
    </citation>
    <scope>NUCLEOTIDE SEQUENCE [LARGE SCALE GENOMIC DNA]</scope>
    <source>
        <strain evidence="3 4">A4</strain>
    </source>
</reference>
<gene>
    <name evidence="3" type="ORF">HOP52_18965</name>
</gene>